<dbReference type="AlphaFoldDB" id="S5DIV5"/>
<comment type="subcellular location">
    <subcellularLocation>
        <location evidence="7">Cytoplasm</location>
    </subcellularLocation>
</comment>
<feature type="domain" description="Prokaryotic-type class I peptide chain release factors" evidence="9">
    <location>
        <begin position="230"/>
        <end position="246"/>
    </location>
</feature>
<accession>S5DIV5</accession>
<dbReference type="GO" id="GO:0016149">
    <property type="term" value="F:translation release factor activity, codon specific"/>
    <property type="evidence" value="ECO:0007669"/>
    <property type="project" value="UniProtKB-UniRule"/>
</dbReference>
<gene>
    <name evidence="7" type="primary">prfA</name>
</gene>
<evidence type="ECO:0000256" key="1">
    <source>
        <dbReference type="ARBA" id="ARBA00002986"/>
    </source>
</evidence>
<proteinExistence type="inferred from homology"/>
<feature type="modified residue" description="N5-methylglutamine" evidence="7">
    <location>
        <position position="237"/>
    </location>
</feature>
<dbReference type="SUPFAM" id="SSF75620">
    <property type="entry name" value="Release factor"/>
    <property type="match status" value="1"/>
</dbReference>
<dbReference type="Gene3D" id="3.30.160.20">
    <property type="match status" value="1"/>
</dbReference>
<evidence type="ECO:0000256" key="7">
    <source>
        <dbReference type="HAMAP-Rule" id="MF_00093"/>
    </source>
</evidence>
<dbReference type="SMART" id="SM00937">
    <property type="entry name" value="PCRF"/>
    <property type="match status" value="1"/>
</dbReference>
<reference evidence="10" key="1">
    <citation type="journal article" date="2013" name="Sci. Rep.">
        <title>Metagenomics uncovers a new group of low GC and ultra-small marine Actinobacteria.</title>
        <authorList>
            <person name="Ghai R."/>
            <person name="Mizuno C.M."/>
            <person name="Picazo A."/>
            <person name="Camacho A."/>
            <person name="Rodriguez-Valera F."/>
        </authorList>
    </citation>
    <scope>NUCLEOTIDE SEQUENCE</scope>
</reference>
<comment type="function">
    <text evidence="1 7">Peptide chain release factor 1 directs the termination of translation in response to the peptide chain termination codons UAG and UAA.</text>
</comment>
<evidence type="ECO:0000313" key="10">
    <source>
        <dbReference type="EMBL" id="AGQ18706.1"/>
    </source>
</evidence>
<dbReference type="PROSITE" id="PS00745">
    <property type="entry name" value="RF_PROK_I"/>
    <property type="match status" value="1"/>
</dbReference>
<dbReference type="GO" id="GO:0005737">
    <property type="term" value="C:cytoplasm"/>
    <property type="evidence" value="ECO:0007669"/>
    <property type="project" value="UniProtKB-SubCell"/>
</dbReference>
<feature type="region of interest" description="Disordered" evidence="8">
    <location>
        <begin position="287"/>
        <end position="309"/>
    </location>
</feature>
<dbReference type="Gene3D" id="6.10.140.1950">
    <property type="match status" value="1"/>
</dbReference>
<keyword evidence="3 7" id="KW-0488">Methylation</keyword>
<sequence>MDKALVEKLTALEGSLEEIELELQKMDISSDPNAYAELAKRHSDVSAIVVLFNQWRTLNGDIADAEEMLKSEQDSEMKIELETIMSESKTSIEDLTENIKIALLPKDPLDEKDVLVEIRPGAGGEEAAIWVGDLYKMYTRFAERNTWNVEPIELTASDQGGYNKIIFSIKSKGVYSKLKFEAGAHRVQRIPKTESQGRVHTSIATVAVLPEAEEVDLSIAANDLKIDVYRSSGPGGQSVNTTDSAVRITHIPTGLVVTSQDEKSQLKNKNQAMRILRARLLKTRQDEAAAERAKDRKEQVGSGERSDKIRTYNYKDNRVSDHRINLTIKRLDQVLDGDLEDFVNALIADHETARLANLEE</sequence>
<dbReference type="InterPro" id="IPR005139">
    <property type="entry name" value="PCRF"/>
</dbReference>
<dbReference type="HAMAP" id="MF_00093">
    <property type="entry name" value="Rel_fac_1"/>
    <property type="match status" value="1"/>
</dbReference>
<organism evidence="10">
    <name type="scientific">Candidatus Actinomarina minuta</name>
    <dbReference type="NCBI Taxonomy" id="1389454"/>
    <lineage>
        <taxon>Bacteria</taxon>
        <taxon>Bacillati</taxon>
        <taxon>Actinomycetota</taxon>
        <taxon>Actinomycetes</taxon>
        <taxon>Candidatus Actinomarinidae</taxon>
        <taxon>Candidatus Actinomarinales</taxon>
        <taxon>Candidatus Actinomarineae</taxon>
        <taxon>Candidatus Actinomarinaceae</taxon>
        <taxon>Candidatus Actinomarina</taxon>
    </lineage>
</organism>
<dbReference type="NCBIfam" id="NF001859">
    <property type="entry name" value="PRK00591.1"/>
    <property type="match status" value="1"/>
</dbReference>
<evidence type="ECO:0000256" key="3">
    <source>
        <dbReference type="ARBA" id="ARBA00022481"/>
    </source>
</evidence>
<dbReference type="Pfam" id="PF03462">
    <property type="entry name" value="PCRF"/>
    <property type="match status" value="1"/>
</dbReference>
<keyword evidence="4 7" id="KW-0963">Cytoplasm</keyword>
<dbReference type="InterPro" id="IPR050057">
    <property type="entry name" value="Prokaryotic/Mito_RF"/>
</dbReference>
<dbReference type="FunFam" id="3.30.70.1660:FF:000002">
    <property type="entry name" value="Peptide chain release factor 1"/>
    <property type="match status" value="1"/>
</dbReference>
<evidence type="ECO:0000256" key="6">
    <source>
        <dbReference type="ARBA" id="ARBA00050039"/>
    </source>
</evidence>
<keyword evidence="5 7" id="KW-0648">Protein biosynthesis</keyword>
<dbReference type="Pfam" id="PF00472">
    <property type="entry name" value="RF-1"/>
    <property type="match status" value="1"/>
</dbReference>
<evidence type="ECO:0000259" key="9">
    <source>
        <dbReference type="PROSITE" id="PS00745"/>
    </source>
</evidence>
<dbReference type="FunFam" id="3.30.160.20:FF:000004">
    <property type="entry name" value="Peptide chain release factor 1"/>
    <property type="match status" value="1"/>
</dbReference>
<dbReference type="PANTHER" id="PTHR43804:SF7">
    <property type="entry name" value="LD18447P"/>
    <property type="match status" value="1"/>
</dbReference>
<dbReference type="InterPro" id="IPR000352">
    <property type="entry name" value="Pep_chain_release_fac_I"/>
</dbReference>
<comment type="similarity">
    <text evidence="2 7">Belongs to the prokaryotic/mitochondrial release factor family.</text>
</comment>
<evidence type="ECO:0000256" key="2">
    <source>
        <dbReference type="ARBA" id="ARBA00010835"/>
    </source>
</evidence>
<dbReference type="NCBIfam" id="TIGR00019">
    <property type="entry name" value="prfA"/>
    <property type="match status" value="1"/>
</dbReference>
<protein>
    <recommendedName>
        <fullName evidence="6 7">Peptide chain release factor 1</fullName>
        <shortName evidence="7">RF-1</shortName>
    </recommendedName>
</protein>
<dbReference type="EMBL" id="KC811109">
    <property type="protein sequence ID" value="AGQ18706.1"/>
    <property type="molecule type" value="Genomic_DNA"/>
</dbReference>
<evidence type="ECO:0000256" key="4">
    <source>
        <dbReference type="ARBA" id="ARBA00022490"/>
    </source>
</evidence>
<evidence type="ECO:0000256" key="8">
    <source>
        <dbReference type="SAM" id="MobiDB-lite"/>
    </source>
</evidence>
<name>S5DIV5_9ACTN</name>
<dbReference type="Gene3D" id="3.30.70.1660">
    <property type="match status" value="1"/>
</dbReference>
<comment type="PTM">
    <text evidence="7">Methylated by PrmC. Methylation increases the termination efficiency of RF1.</text>
</comment>
<dbReference type="PANTHER" id="PTHR43804">
    <property type="entry name" value="LD18447P"/>
    <property type="match status" value="1"/>
</dbReference>
<dbReference type="InterPro" id="IPR045853">
    <property type="entry name" value="Pep_chain_release_fac_I_sf"/>
</dbReference>
<evidence type="ECO:0000256" key="5">
    <source>
        <dbReference type="ARBA" id="ARBA00022917"/>
    </source>
</evidence>
<dbReference type="InterPro" id="IPR004373">
    <property type="entry name" value="RF-1"/>
</dbReference>